<evidence type="ECO:0000256" key="1">
    <source>
        <dbReference type="ARBA" id="ARBA00023125"/>
    </source>
</evidence>
<dbReference type="NCBIfam" id="TIGR00738">
    <property type="entry name" value="rrf2_super"/>
    <property type="match status" value="1"/>
</dbReference>
<dbReference type="PROSITE" id="PS51197">
    <property type="entry name" value="HTH_RRF2_2"/>
    <property type="match status" value="1"/>
</dbReference>
<organism evidence="3 4">
    <name type="scientific">Eiseniibacteriota bacterium</name>
    <dbReference type="NCBI Taxonomy" id="2212470"/>
    <lineage>
        <taxon>Bacteria</taxon>
        <taxon>Candidatus Eiseniibacteriota</taxon>
    </lineage>
</organism>
<dbReference type="Gene3D" id="1.10.10.10">
    <property type="entry name" value="Winged helix-like DNA-binding domain superfamily/Winged helix DNA-binding domain"/>
    <property type="match status" value="1"/>
</dbReference>
<dbReference type="EMBL" id="JAGQHS010000030">
    <property type="protein sequence ID" value="MCA9755698.1"/>
    <property type="molecule type" value="Genomic_DNA"/>
</dbReference>
<accession>A0A956NB46</accession>
<dbReference type="InterPro" id="IPR036388">
    <property type="entry name" value="WH-like_DNA-bd_sf"/>
</dbReference>
<dbReference type="AlphaFoldDB" id="A0A956NB46"/>
<evidence type="ECO:0000313" key="4">
    <source>
        <dbReference type="Proteomes" id="UP000739538"/>
    </source>
</evidence>
<proteinExistence type="predicted"/>
<dbReference type="GO" id="GO:0003700">
    <property type="term" value="F:DNA-binding transcription factor activity"/>
    <property type="evidence" value="ECO:0007669"/>
    <property type="project" value="TreeGrafter"/>
</dbReference>
<dbReference type="PANTHER" id="PTHR33221:SF5">
    <property type="entry name" value="HTH-TYPE TRANSCRIPTIONAL REGULATOR ISCR"/>
    <property type="match status" value="1"/>
</dbReference>
<reference evidence="3" key="1">
    <citation type="submission" date="2020-04" db="EMBL/GenBank/DDBJ databases">
        <authorList>
            <person name="Zhang T."/>
        </authorList>
    </citation>
    <scope>NUCLEOTIDE SEQUENCE</scope>
    <source>
        <strain evidence="3">HKST-UBA02</strain>
    </source>
</reference>
<dbReference type="InterPro" id="IPR030489">
    <property type="entry name" value="TR_Rrf2-type_CS"/>
</dbReference>
<dbReference type="InterPro" id="IPR036390">
    <property type="entry name" value="WH_DNA-bd_sf"/>
</dbReference>
<dbReference type="PROSITE" id="PS01332">
    <property type="entry name" value="HTH_RRF2_1"/>
    <property type="match status" value="1"/>
</dbReference>
<dbReference type="SUPFAM" id="SSF46785">
    <property type="entry name" value="Winged helix' DNA-binding domain"/>
    <property type="match status" value="1"/>
</dbReference>
<sequence length="221" mass="23768">MKLTSQQEFGLRCLLRLAREELGEENGADPSTLPVNRISEDEGLSTEYAGKLMGVLARAGLVESIRGRNGGYRLARPSSEISLAESMAALGGKLFDGDTCERFRGDRNSCIHSDACTIRSVWSGLQFVLDQVLTRTSLRDMVERSEAGMAQWVQHHVSALVQSANEGNWFAPAAPSSVGASCESTSNDRATEADGADEEDRESITLSHGARGNHGEHAGNS</sequence>
<comment type="caution">
    <text evidence="3">The sequence shown here is derived from an EMBL/GenBank/DDBJ whole genome shotgun (WGS) entry which is preliminary data.</text>
</comment>
<dbReference type="GO" id="GO:0005829">
    <property type="term" value="C:cytosol"/>
    <property type="evidence" value="ECO:0007669"/>
    <property type="project" value="TreeGrafter"/>
</dbReference>
<dbReference type="Proteomes" id="UP000739538">
    <property type="component" value="Unassembled WGS sequence"/>
</dbReference>
<feature type="region of interest" description="Disordered" evidence="2">
    <location>
        <begin position="175"/>
        <end position="221"/>
    </location>
</feature>
<name>A0A956NB46_UNCEI</name>
<feature type="compositionally biased region" description="Polar residues" evidence="2">
    <location>
        <begin position="178"/>
        <end position="188"/>
    </location>
</feature>
<protein>
    <submittedName>
        <fullName evidence="3">Rrf2 family transcriptional regulator</fullName>
    </submittedName>
</protein>
<gene>
    <name evidence="3" type="ORF">KDA27_07850</name>
</gene>
<keyword evidence="1" id="KW-0238">DNA-binding</keyword>
<dbReference type="GO" id="GO:0003677">
    <property type="term" value="F:DNA binding"/>
    <property type="evidence" value="ECO:0007669"/>
    <property type="project" value="UniProtKB-KW"/>
</dbReference>
<dbReference type="Pfam" id="PF02082">
    <property type="entry name" value="Rrf2"/>
    <property type="match status" value="1"/>
</dbReference>
<evidence type="ECO:0000256" key="2">
    <source>
        <dbReference type="SAM" id="MobiDB-lite"/>
    </source>
</evidence>
<evidence type="ECO:0000313" key="3">
    <source>
        <dbReference type="EMBL" id="MCA9755698.1"/>
    </source>
</evidence>
<dbReference type="PANTHER" id="PTHR33221">
    <property type="entry name" value="WINGED HELIX-TURN-HELIX TRANSCRIPTIONAL REGULATOR, RRF2 FAMILY"/>
    <property type="match status" value="1"/>
</dbReference>
<reference evidence="3" key="2">
    <citation type="journal article" date="2021" name="Microbiome">
        <title>Successional dynamics and alternative stable states in a saline activated sludge microbial community over 9 years.</title>
        <authorList>
            <person name="Wang Y."/>
            <person name="Ye J."/>
            <person name="Ju F."/>
            <person name="Liu L."/>
            <person name="Boyd J.A."/>
            <person name="Deng Y."/>
            <person name="Parks D.H."/>
            <person name="Jiang X."/>
            <person name="Yin X."/>
            <person name="Woodcroft B.J."/>
            <person name="Tyson G.W."/>
            <person name="Hugenholtz P."/>
            <person name="Polz M.F."/>
            <person name="Zhang T."/>
        </authorList>
    </citation>
    <scope>NUCLEOTIDE SEQUENCE</scope>
    <source>
        <strain evidence="3">HKST-UBA02</strain>
    </source>
</reference>
<dbReference type="InterPro" id="IPR000944">
    <property type="entry name" value="Tscrpt_reg_Rrf2"/>
</dbReference>